<dbReference type="AlphaFoldDB" id="A0A2Z2KHX2"/>
<gene>
    <name evidence="1" type="ORF">B9T62_06445</name>
</gene>
<dbReference type="InterPro" id="IPR052396">
    <property type="entry name" value="Meiotic_Drive_Suppr_Kinase"/>
</dbReference>
<dbReference type="InterPro" id="IPR011009">
    <property type="entry name" value="Kinase-like_dom_sf"/>
</dbReference>
<keyword evidence="2" id="KW-1185">Reference proteome</keyword>
<organism evidence="1 2">
    <name type="scientific">Paenibacillus donghaensis</name>
    <dbReference type="NCBI Taxonomy" id="414771"/>
    <lineage>
        <taxon>Bacteria</taxon>
        <taxon>Bacillati</taxon>
        <taxon>Bacillota</taxon>
        <taxon>Bacilli</taxon>
        <taxon>Bacillales</taxon>
        <taxon>Paenibacillaceae</taxon>
        <taxon>Paenibacillus</taxon>
    </lineage>
</organism>
<dbReference type="KEGG" id="pdh:B9T62_06445"/>
<keyword evidence="1" id="KW-0808">Transferase</keyword>
<sequence length="219" mass="25075">MEPQREDRLNQLLELVNSDLLTGVSIRSMDPHEPVEILRLPQPWNKLGTGNYAAVLGHPEYMEYAVKVYAPGRPGIEEEGEVYRRLGQHPSFSECYAAGAGYLLLKRLQGTTFYDCIQRGIPIPVQAIADIDQALAYARTCGLSPHDVHAKNVMLQNGHGLIVDVSDFLKTEDCGMWEDFKQAYERLYRPIASRWVFPVPRFVLEGVRRGYRLWRRRKS</sequence>
<name>A0A2Z2KHX2_9BACL</name>
<protein>
    <submittedName>
        <fullName evidence="1">Serine/threonine protein kinase</fullName>
    </submittedName>
</protein>
<dbReference type="GO" id="GO:0004674">
    <property type="term" value="F:protein serine/threonine kinase activity"/>
    <property type="evidence" value="ECO:0007669"/>
    <property type="project" value="UniProtKB-KW"/>
</dbReference>
<reference evidence="1 2" key="1">
    <citation type="submission" date="2017-06" db="EMBL/GenBank/DDBJ databases">
        <title>Complete genome sequence of Paenibacillus donghaensis KCTC 13049T isolated from East Sea sediment, South Korea.</title>
        <authorList>
            <person name="Jung B.K."/>
            <person name="Hong S.-J."/>
            <person name="Shin J.-H."/>
        </authorList>
    </citation>
    <scope>NUCLEOTIDE SEQUENCE [LARGE SCALE GENOMIC DNA]</scope>
    <source>
        <strain evidence="1 2">KCTC 13049</strain>
    </source>
</reference>
<dbReference type="PANTHER" id="PTHR37171">
    <property type="entry name" value="SERINE/THREONINE-PROTEIN KINASE YRZF-RELATED"/>
    <property type="match status" value="1"/>
</dbReference>
<dbReference type="Gene3D" id="1.10.510.10">
    <property type="entry name" value="Transferase(Phosphotransferase) domain 1"/>
    <property type="match status" value="1"/>
</dbReference>
<dbReference type="EMBL" id="CP021780">
    <property type="protein sequence ID" value="ASA20472.1"/>
    <property type="molecule type" value="Genomic_DNA"/>
</dbReference>
<proteinExistence type="predicted"/>
<dbReference type="Proteomes" id="UP000249890">
    <property type="component" value="Chromosome"/>
</dbReference>
<dbReference type="RefSeq" id="WP_087914492.1">
    <property type="nucleotide sequence ID" value="NZ_CP021780.1"/>
</dbReference>
<dbReference type="PANTHER" id="PTHR37171:SF1">
    <property type="entry name" value="SERINE_THREONINE-PROTEIN KINASE YRZF-RELATED"/>
    <property type="match status" value="1"/>
</dbReference>
<evidence type="ECO:0000313" key="1">
    <source>
        <dbReference type="EMBL" id="ASA20472.1"/>
    </source>
</evidence>
<keyword evidence="1" id="KW-0723">Serine/threonine-protein kinase</keyword>
<accession>A0A2Z2KHX2</accession>
<keyword evidence="1" id="KW-0418">Kinase</keyword>
<dbReference type="OrthoDB" id="529320at2"/>
<dbReference type="SUPFAM" id="SSF56112">
    <property type="entry name" value="Protein kinase-like (PK-like)"/>
    <property type="match status" value="1"/>
</dbReference>
<evidence type="ECO:0000313" key="2">
    <source>
        <dbReference type="Proteomes" id="UP000249890"/>
    </source>
</evidence>